<dbReference type="InterPro" id="IPR036875">
    <property type="entry name" value="Znf_CCHC_sf"/>
</dbReference>
<keyword evidence="1" id="KW-0519">Myristate</keyword>
<dbReference type="PANTHER" id="PTHR40389:SF2">
    <property type="entry name" value="ENDOGENOUS RETROVIRUS GROUP K MEMBER 24 GAG POLYPROTEIN-RELATED"/>
    <property type="match status" value="1"/>
</dbReference>
<feature type="domain" description="CCHC-type" evidence="3">
    <location>
        <begin position="12"/>
        <end position="26"/>
    </location>
</feature>
<protein>
    <recommendedName>
        <fullName evidence="3">CCHC-type domain-containing protein</fullName>
    </recommendedName>
</protein>
<dbReference type="PROSITE" id="PS50158">
    <property type="entry name" value="ZF_CCHC"/>
    <property type="match status" value="1"/>
</dbReference>
<evidence type="ECO:0000259" key="3">
    <source>
        <dbReference type="PROSITE" id="PS50158"/>
    </source>
</evidence>
<proteinExistence type="predicted"/>
<reference evidence="4" key="2">
    <citation type="submission" date="2025-09" db="UniProtKB">
        <authorList>
            <consortium name="Ensembl"/>
        </authorList>
    </citation>
    <scope>IDENTIFICATION</scope>
</reference>
<dbReference type="Ensembl" id="ENSCUST00005016970.1">
    <property type="protein sequence ID" value="ENSCUSP00005016352.1"/>
    <property type="gene ID" value="ENSCUSG00005010512.1"/>
</dbReference>
<organism evidence="4 5">
    <name type="scientific">Catharus ustulatus</name>
    <name type="common">Russet-backed thrush</name>
    <name type="synonym">Hylocichla ustulatus</name>
    <dbReference type="NCBI Taxonomy" id="91951"/>
    <lineage>
        <taxon>Eukaryota</taxon>
        <taxon>Metazoa</taxon>
        <taxon>Chordata</taxon>
        <taxon>Craniata</taxon>
        <taxon>Vertebrata</taxon>
        <taxon>Euteleostomi</taxon>
        <taxon>Archelosauria</taxon>
        <taxon>Archosauria</taxon>
        <taxon>Dinosauria</taxon>
        <taxon>Saurischia</taxon>
        <taxon>Theropoda</taxon>
        <taxon>Coelurosauria</taxon>
        <taxon>Aves</taxon>
        <taxon>Neognathae</taxon>
        <taxon>Neoaves</taxon>
        <taxon>Telluraves</taxon>
        <taxon>Australaves</taxon>
        <taxon>Passeriformes</taxon>
        <taxon>Turdidae</taxon>
        <taxon>Catharus</taxon>
    </lineage>
</organism>
<evidence type="ECO:0000313" key="4">
    <source>
        <dbReference type="Ensembl" id="ENSCUSP00005016352.1"/>
    </source>
</evidence>
<dbReference type="SMART" id="SM00343">
    <property type="entry name" value="ZnF_C2HC"/>
    <property type="match status" value="2"/>
</dbReference>
<dbReference type="Pfam" id="PF14787">
    <property type="entry name" value="zf-CCHC_5"/>
    <property type="match status" value="1"/>
</dbReference>
<keyword evidence="1" id="KW-0449">Lipoprotein</keyword>
<dbReference type="AlphaFoldDB" id="A0A8C3Y558"/>
<dbReference type="InterPro" id="IPR050195">
    <property type="entry name" value="Primate_lentivir_Gag_pol-like"/>
</dbReference>
<dbReference type="SUPFAM" id="SSF57756">
    <property type="entry name" value="Retrovirus zinc finger-like domains"/>
    <property type="match status" value="1"/>
</dbReference>
<keyword evidence="5" id="KW-1185">Reference proteome</keyword>
<dbReference type="PANTHER" id="PTHR40389">
    <property type="entry name" value="ENDOGENOUS RETROVIRUS GROUP K MEMBER 24 GAG POLYPROTEIN-RELATED"/>
    <property type="match status" value="1"/>
</dbReference>
<reference evidence="4" key="1">
    <citation type="submission" date="2025-08" db="UniProtKB">
        <authorList>
            <consortium name="Ensembl"/>
        </authorList>
    </citation>
    <scope>IDENTIFICATION</scope>
</reference>
<name>A0A8C3Y558_CATUS</name>
<evidence type="ECO:0000313" key="5">
    <source>
        <dbReference type="Proteomes" id="UP000694563"/>
    </source>
</evidence>
<dbReference type="GO" id="GO:0003676">
    <property type="term" value="F:nucleic acid binding"/>
    <property type="evidence" value="ECO:0007669"/>
    <property type="project" value="InterPro"/>
</dbReference>
<keyword evidence="2" id="KW-0479">Metal-binding</keyword>
<evidence type="ECO:0000256" key="2">
    <source>
        <dbReference type="PROSITE-ProRule" id="PRU00047"/>
    </source>
</evidence>
<dbReference type="GO" id="GO:0008270">
    <property type="term" value="F:zinc ion binding"/>
    <property type="evidence" value="ECO:0007669"/>
    <property type="project" value="UniProtKB-KW"/>
</dbReference>
<dbReference type="Gene3D" id="4.10.60.10">
    <property type="entry name" value="Zinc finger, CCHC-type"/>
    <property type="match status" value="1"/>
</dbReference>
<accession>A0A8C3Y558</accession>
<evidence type="ECO:0000256" key="1">
    <source>
        <dbReference type="ARBA" id="ARBA00022707"/>
    </source>
</evidence>
<dbReference type="InterPro" id="IPR001878">
    <property type="entry name" value="Znf_CCHC"/>
</dbReference>
<sequence>MTSPFCVPPNVCFNCGQQGHMRKQCPLRLQKQRVSVTSPVSSFAGVCRRCEKFGHKANECRSCFKKDGTPLQGNVMSCVGGAATQISNPQPAQLQ</sequence>
<dbReference type="Proteomes" id="UP000694563">
    <property type="component" value="Unassembled WGS sequence"/>
</dbReference>
<dbReference type="Pfam" id="PF00098">
    <property type="entry name" value="zf-CCHC"/>
    <property type="match status" value="1"/>
</dbReference>
<keyword evidence="2" id="KW-0863">Zinc-finger</keyword>
<keyword evidence="2" id="KW-0862">Zinc</keyword>